<keyword evidence="3" id="KW-1185">Reference proteome</keyword>
<evidence type="ECO:0000313" key="3">
    <source>
        <dbReference type="Proteomes" id="UP001652445"/>
    </source>
</evidence>
<dbReference type="Proteomes" id="UP001652445">
    <property type="component" value="Unassembled WGS sequence"/>
</dbReference>
<organism evidence="2 3">
    <name type="scientific">Paenibacillus baimaensis</name>
    <dbReference type="NCBI Taxonomy" id="2982185"/>
    <lineage>
        <taxon>Bacteria</taxon>
        <taxon>Bacillati</taxon>
        <taxon>Bacillota</taxon>
        <taxon>Bacilli</taxon>
        <taxon>Bacillales</taxon>
        <taxon>Paenibacillaceae</taxon>
        <taxon>Paenibacillus</taxon>
    </lineage>
</organism>
<dbReference type="Gene3D" id="3.40.1080.10">
    <property type="entry name" value="Glutaconate Coenzyme A-transferase"/>
    <property type="match status" value="1"/>
</dbReference>
<proteinExistence type="inferred from homology"/>
<evidence type="ECO:0000313" key="2">
    <source>
        <dbReference type="EMBL" id="MCU6796499.1"/>
    </source>
</evidence>
<evidence type="ECO:0008006" key="4">
    <source>
        <dbReference type="Google" id="ProtNLM"/>
    </source>
</evidence>
<gene>
    <name evidence="2" type="ORF">OB236_30680</name>
</gene>
<dbReference type="SMART" id="SM00882">
    <property type="entry name" value="CoA_trans"/>
    <property type="match status" value="1"/>
</dbReference>
<dbReference type="EMBL" id="JAOQIO010000103">
    <property type="protein sequence ID" value="MCU6796499.1"/>
    <property type="molecule type" value="Genomic_DNA"/>
</dbReference>
<comment type="similarity">
    <text evidence="1">Belongs to the 3-oxoacid CoA-transferase subunit B family.</text>
</comment>
<name>A0ABT2UPC3_9BACL</name>
<evidence type="ECO:0000256" key="1">
    <source>
        <dbReference type="ARBA" id="ARBA00007047"/>
    </source>
</evidence>
<dbReference type="SUPFAM" id="SSF100950">
    <property type="entry name" value="NagB/RpiA/CoA transferase-like"/>
    <property type="match status" value="1"/>
</dbReference>
<dbReference type="Pfam" id="PF01144">
    <property type="entry name" value="CoA_trans"/>
    <property type="match status" value="1"/>
</dbReference>
<dbReference type="InterPro" id="IPR004165">
    <property type="entry name" value="CoA_trans_fam_I"/>
</dbReference>
<dbReference type="PANTHER" id="PTHR43293:SF3">
    <property type="entry name" value="CHOLESTEROL RING-CLEAVING HYDROLASE IPDB SUBUNIT"/>
    <property type="match status" value="1"/>
</dbReference>
<dbReference type="InterPro" id="IPR037171">
    <property type="entry name" value="NagB/RpiA_transferase-like"/>
</dbReference>
<sequence length="247" mass="26938">MNARCYTQDELLICTLARELKDHETVGVGNNSPVPAAAALLAQALHAPNATVYILGQPDWPFEGTHEFFNLMQRGGIDVFFLSGAQIDSYGNINLHVIGNYSAPKVRLPGGAGSAVVYFMCKRIFLFKTDHNVKGFPEKLDFVTSSASSEPYVNRNSQLEGVFTPLGIMRPSTQEGGRLKLSHTAPGIEPLHVQTQTGFELGITSVPIPQTVEPSAKELQLLRGAVNLQLKRIYPEFARNTLGTVEA</sequence>
<comment type="caution">
    <text evidence="2">The sequence shown here is derived from an EMBL/GenBank/DDBJ whole genome shotgun (WGS) entry which is preliminary data.</text>
</comment>
<reference evidence="2 3" key="1">
    <citation type="submission" date="2022-09" db="EMBL/GenBank/DDBJ databases">
        <authorList>
            <person name="Han X.L."/>
            <person name="Wang Q."/>
            <person name="Lu T."/>
        </authorList>
    </citation>
    <scope>NUCLEOTIDE SEQUENCE [LARGE SCALE GENOMIC DNA]</scope>
    <source>
        <strain evidence="2 3">WQ 127069</strain>
    </source>
</reference>
<accession>A0ABT2UPC3</accession>
<dbReference type="PANTHER" id="PTHR43293">
    <property type="entry name" value="ACETATE COA-TRANSFERASE YDIF"/>
    <property type="match status" value="1"/>
</dbReference>
<dbReference type="RefSeq" id="WP_262687314.1">
    <property type="nucleotide sequence ID" value="NZ_JAOQIO010000103.1"/>
</dbReference>
<protein>
    <recommendedName>
        <fullName evidence="4">CoA synthetase</fullName>
    </recommendedName>
</protein>